<name>A0AAX6GX67_IRIPA</name>
<feature type="region of interest" description="Disordered" evidence="1">
    <location>
        <begin position="56"/>
        <end position="89"/>
    </location>
</feature>
<evidence type="ECO:0000256" key="1">
    <source>
        <dbReference type="SAM" id="MobiDB-lite"/>
    </source>
</evidence>
<evidence type="ECO:0000313" key="3">
    <source>
        <dbReference type="Proteomes" id="UP001140949"/>
    </source>
</evidence>
<proteinExistence type="predicted"/>
<dbReference type="Proteomes" id="UP001140949">
    <property type="component" value="Unassembled WGS sequence"/>
</dbReference>
<evidence type="ECO:0000313" key="2">
    <source>
        <dbReference type="EMBL" id="KAJ6833103.1"/>
    </source>
</evidence>
<reference evidence="2" key="2">
    <citation type="submission" date="2023-04" db="EMBL/GenBank/DDBJ databases">
        <authorList>
            <person name="Bruccoleri R.E."/>
            <person name="Oakeley E.J."/>
            <person name="Faust A.-M."/>
            <person name="Dessus-Babus S."/>
            <person name="Altorfer M."/>
            <person name="Burckhardt D."/>
            <person name="Oertli M."/>
            <person name="Naumann U."/>
            <person name="Petersen F."/>
            <person name="Wong J."/>
        </authorList>
    </citation>
    <scope>NUCLEOTIDE SEQUENCE</scope>
    <source>
        <strain evidence="2">GSM-AAB239-AS_SAM_17_03QT</strain>
        <tissue evidence="2">Leaf</tissue>
    </source>
</reference>
<reference evidence="2" key="1">
    <citation type="journal article" date="2023" name="GigaByte">
        <title>Genome assembly of the bearded iris, Iris pallida Lam.</title>
        <authorList>
            <person name="Bruccoleri R.E."/>
            <person name="Oakeley E.J."/>
            <person name="Faust A.M.E."/>
            <person name="Altorfer M."/>
            <person name="Dessus-Babus S."/>
            <person name="Burckhardt D."/>
            <person name="Oertli M."/>
            <person name="Naumann U."/>
            <person name="Petersen F."/>
            <person name="Wong J."/>
        </authorList>
    </citation>
    <scope>NUCLEOTIDE SEQUENCE</scope>
    <source>
        <strain evidence="2">GSM-AAB239-AS_SAM_17_03QT</strain>
    </source>
</reference>
<dbReference type="AlphaFoldDB" id="A0AAX6GX67"/>
<organism evidence="2 3">
    <name type="scientific">Iris pallida</name>
    <name type="common">Sweet iris</name>
    <dbReference type="NCBI Taxonomy" id="29817"/>
    <lineage>
        <taxon>Eukaryota</taxon>
        <taxon>Viridiplantae</taxon>
        <taxon>Streptophyta</taxon>
        <taxon>Embryophyta</taxon>
        <taxon>Tracheophyta</taxon>
        <taxon>Spermatophyta</taxon>
        <taxon>Magnoliopsida</taxon>
        <taxon>Liliopsida</taxon>
        <taxon>Asparagales</taxon>
        <taxon>Iridaceae</taxon>
        <taxon>Iridoideae</taxon>
        <taxon>Irideae</taxon>
        <taxon>Iris</taxon>
    </lineage>
</organism>
<gene>
    <name evidence="2" type="ORF">M6B38_340795</name>
</gene>
<accession>A0AAX6GX67</accession>
<keyword evidence="3" id="KW-1185">Reference proteome</keyword>
<feature type="compositionally biased region" description="Basic residues" evidence="1">
    <location>
        <begin position="76"/>
        <end position="89"/>
    </location>
</feature>
<sequence>MNKKKRKSSRSMRGLLWPTDLWRGTRRWFQRRLSRSGLSDGRVGEVAVEASSLAVEPSRGGGSGLSLGGAAASVRRPGRGMVKARRQRRLHEWHGARRVGARVEARSVFEECTSFEMAAEAQI</sequence>
<dbReference type="EMBL" id="JANAVB010015400">
    <property type="protein sequence ID" value="KAJ6833103.1"/>
    <property type="molecule type" value="Genomic_DNA"/>
</dbReference>
<comment type="caution">
    <text evidence="2">The sequence shown here is derived from an EMBL/GenBank/DDBJ whole genome shotgun (WGS) entry which is preliminary data.</text>
</comment>
<protein>
    <submittedName>
        <fullName evidence="2">Uncharacterized protein</fullName>
    </submittedName>
</protein>